<dbReference type="CDD" id="cd06173">
    <property type="entry name" value="MFS_MefA_like"/>
    <property type="match status" value="1"/>
</dbReference>
<dbReference type="GO" id="GO:0005886">
    <property type="term" value="C:plasma membrane"/>
    <property type="evidence" value="ECO:0007669"/>
    <property type="project" value="UniProtKB-SubCell"/>
</dbReference>
<evidence type="ECO:0000256" key="1">
    <source>
        <dbReference type="ARBA" id="ARBA00004651"/>
    </source>
</evidence>
<feature type="transmembrane region" description="Helical" evidence="7">
    <location>
        <begin position="295"/>
        <end position="313"/>
    </location>
</feature>
<dbReference type="PANTHER" id="PTHR43266">
    <property type="entry name" value="MACROLIDE-EFFLUX PROTEIN"/>
    <property type="match status" value="1"/>
</dbReference>
<keyword evidence="6 7" id="KW-0472">Membrane</keyword>
<feature type="transmembrane region" description="Helical" evidence="7">
    <location>
        <begin position="224"/>
        <end position="244"/>
    </location>
</feature>
<keyword evidence="4 7" id="KW-0812">Transmembrane</keyword>
<dbReference type="Proteomes" id="UP000229502">
    <property type="component" value="Unassembled WGS sequence"/>
</dbReference>
<evidence type="ECO:0000313" key="8">
    <source>
        <dbReference type="EMBL" id="PIU35450.1"/>
    </source>
</evidence>
<comment type="caution">
    <text evidence="8">The sequence shown here is derived from an EMBL/GenBank/DDBJ whole genome shotgun (WGS) entry which is preliminary data.</text>
</comment>
<evidence type="ECO:0000256" key="2">
    <source>
        <dbReference type="ARBA" id="ARBA00022448"/>
    </source>
</evidence>
<dbReference type="InterPro" id="IPR022324">
    <property type="entry name" value="Bacilysin_exporter_BacE_put"/>
</dbReference>
<dbReference type="InterPro" id="IPR011701">
    <property type="entry name" value="MFS"/>
</dbReference>
<feature type="transmembrane region" description="Helical" evidence="7">
    <location>
        <begin position="172"/>
        <end position="190"/>
    </location>
</feature>
<dbReference type="GO" id="GO:0022857">
    <property type="term" value="F:transmembrane transporter activity"/>
    <property type="evidence" value="ECO:0007669"/>
    <property type="project" value="InterPro"/>
</dbReference>
<evidence type="ECO:0000256" key="3">
    <source>
        <dbReference type="ARBA" id="ARBA00022475"/>
    </source>
</evidence>
<feature type="transmembrane region" description="Helical" evidence="7">
    <location>
        <begin position="381"/>
        <end position="401"/>
    </location>
</feature>
<feature type="transmembrane region" description="Helical" evidence="7">
    <location>
        <begin position="53"/>
        <end position="73"/>
    </location>
</feature>
<feature type="transmembrane region" description="Helical" evidence="7">
    <location>
        <begin position="355"/>
        <end position="375"/>
    </location>
</feature>
<protein>
    <recommendedName>
        <fullName evidence="10">Major facilitator superfamily (MFS) profile domain-containing protein</fullName>
    </recommendedName>
</protein>
<name>A0A2M6YRL7_9BACT</name>
<organism evidence="8 9">
    <name type="scientific">Candidatus Shapirobacteria bacterium CG07_land_8_20_14_0_80_39_18</name>
    <dbReference type="NCBI Taxonomy" id="1974882"/>
    <lineage>
        <taxon>Bacteria</taxon>
        <taxon>Candidatus Shapironibacteriota</taxon>
    </lineage>
</organism>
<feature type="transmembrane region" description="Helical" evidence="7">
    <location>
        <begin position="16"/>
        <end position="41"/>
    </location>
</feature>
<evidence type="ECO:0000256" key="4">
    <source>
        <dbReference type="ARBA" id="ARBA00022692"/>
    </source>
</evidence>
<dbReference type="Gene3D" id="1.20.1250.20">
    <property type="entry name" value="MFS general substrate transporter like domains"/>
    <property type="match status" value="1"/>
</dbReference>
<keyword evidence="3" id="KW-1003">Cell membrane</keyword>
<dbReference type="SUPFAM" id="SSF103473">
    <property type="entry name" value="MFS general substrate transporter"/>
    <property type="match status" value="1"/>
</dbReference>
<evidence type="ECO:0000256" key="5">
    <source>
        <dbReference type="ARBA" id="ARBA00022989"/>
    </source>
</evidence>
<feature type="transmembrane region" description="Helical" evidence="7">
    <location>
        <begin position="104"/>
        <end position="131"/>
    </location>
</feature>
<evidence type="ECO:0000256" key="7">
    <source>
        <dbReference type="SAM" id="Phobius"/>
    </source>
</evidence>
<gene>
    <name evidence="8" type="ORF">COT03_01270</name>
</gene>
<sequence length="416" mass="46704">MKRVEVKNLLNRSRSFLYLWTSQFLSQVILNMINFVMAIRIYEKTGSTLAVSFLWVFYYIPSIIFGPFTGYFVDRIKLRTMLTYINAIQGVVILFFLFTGPKVYLIYPIVFLYSFTNLLYFPAEAASLIWLVKKKDLSLANSLFLLTSQASLVVGLGLSGLVMRLFGKNIPIYLASLGCFVAAVATYFLPKIEPSRVKKKLDNFSKFISEIKIGFSFIFNHRKVLYPIVLLTFFQVFSITMAILLPSFATQILNIDVQDAGPSLILPLGLGALLATYVITKHFSTTRKKNLMKKGFLIAFLVFSLFSLILPFLGVYRVIIAGSLMFTLGIAGLFILIPSQTLLQENTPSLLRGRVFGTWGFMANIVTLPFLLFSASIVDALGVRLFLVIAAAAMFLSLIFLDKARLLIAQEENGIS</sequence>
<feature type="transmembrane region" description="Helical" evidence="7">
    <location>
        <begin position="143"/>
        <end position="166"/>
    </location>
</feature>
<dbReference type="EMBL" id="PEWZ01000065">
    <property type="protein sequence ID" value="PIU35450.1"/>
    <property type="molecule type" value="Genomic_DNA"/>
</dbReference>
<dbReference type="InterPro" id="IPR036259">
    <property type="entry name" value="MFS_trans_sf"/>
</dbReference>
<dbReference type="AlphaFoldDB" id="A0A2M6YRL7"/>
<dbReference type="PANTHER" id="PTHR43266:SF10">
    <property type="entry name" value="BACILYSIN EXPORTER BACE-RELATED"/>
    <property type="match status" value="1"/>
</dbReference>
<accession>A0A2M6YRL7</accession>
<proteinExistence type="predicted"/>
<dbReference type="Pfam" id="PF07690">
    <property type="entry name" value="MFS_1"/>
    <property type="match status" value="1"/>
</dbReference>
<keyword evidence="2" id="KW-0813">Transport</keyword>
<evidence type="ECO:0008006" key="10">
    <source>
        <dbReference type="Google" id="ProtNLM"/>
    </source>
</evidence>
<feature type="transmembrane region" description="Helical" evidence="7">
    <location>
        <begin position="80"/>
        <end position="98"/>
    </location>
</feature>
<evidence type="ECO:0000256" key="6">
    <source>
        <dbReference type="ARBA" id="ARBA00023136"/>
    </source>
</evidence>
<evidence type="ECO:0000313" key="9">
    <source>
        <dbReference type="Proteomes" id="UP000229502"/>
    </source>
</evidence>
<feature type="transmembrane region" description="Helical" evidence="7">
    <location>
        <begin position="319"/>
        <end position="343"/>
    </location>
</feature>
<reference evidence="9" key="1">
    <citation type="submission" date="2017-09" db="EMBL/GenBank/DDBJ databases">
        <title>Depth-based differentiation of microbial function through sediment-hosted aquifers and enrichment of novel symbionts in the deep terrestrial subsurface.</title>
        <authorList>
            <person name="Probst A.J."/>
            <person name="Ladd B."/>
            <person name="Jarett J.K."/>
            <person name="Geller-Mcgrath D.E."/>
            <person name="Sieber C.M.K."/>
            <person name="Emerson J.B."/>
            <person name="Anantharaman K."/>
            <person name="Thomas B.C."/>
            <person name="Malmstrom R."/>
            <person name="Stieglmeier M."/>
            <person name="Klingl A."/>
            <person name="Woyke T."/>
            <person name="Ryan C.M."/>
            <person name="Banfield J.F."/>
        </authorList>
    </citation>
    <scope>NUCLEOTIDE SEQUENCE [LARGE SCALE GENOMIC DNA]</scope>
</reference>
<feature type="transmembrane region" description="Helical" evidence="7">
    <location>
        <begin position="264"/>
        <end position="283"/>
    </location>
</feature>
<comment type="subcellular location">
    <subcellularLocation>
        <location evidence="1">Cell membrane</location>
        <topology evidence="1">Multi-pass membrane protein</topology>
    </subcellularLocation>
</comment>
<keyword evidence="5 7" id="KW-1133">Transmembrane helix</keyword>
<dbReference type="PRINTS" id="PR01988">
    <property type="entry name" value="EXPORTERBACE"/>
</dbReference>